<dbReference type="InterPro" id="IPR005532">
    <property type="entry name" value="SUMF_dom"/>
</dbReference>
<gene>
    <name evidence="2" type="ORF">B4088_3377</name>
</gene>
<dbReference type="GO" id="GO:0120147">
    <property type="term" value="F:formylglycine-generating oxidase activity"/>
    <property type="evidence" value="ECO:0007669"/>
    <property type="project" value="TreeGrafter"/>
</dbReference>
<dbReference type="InterPro" id="IPR042095">
    <property type="entry name" value="SUMF_sf"/>
</dbReference>
<proteinExistence type="predicted"/>
<comment type="caution">
    <text evidence="2">The sequence shown here is derived from an EMBL/GenBank/DDBJ whole genome shotgun (WGS) entry which is preliminary data.</text>
</comment>
<dbReference type="PANTHER" id="PTHR23150">
    <property type="entry name" value="SULFATASE MODIFYING FACTOR 1, 2"/>
    <property type="match status" value="1"/>
</dbReference>
<dbReference type="PATRIC" id="fig|1396.535.peg.4882"/>
<dbReference type="InterPro" id="IPR016187">
    <property type="entry name" value="CTDL_fold"/>
</dbReference>
<organism evidence="2 3">
    <name type="scientific">Bacillus cereus</name>
    <dbReference type="NCBI Taxonomy" id="1396"/>
    <lineage>
        <taxon>Bacteria</taxon>
        <taxon>Bacillati</taxon>
        <taxon>Bacillota</taxon>
        <taxon>Bacilli</taxon>
        <taxon>Bacillales</taxon>
        <taxon>Bacillaceae</taxon>
        <taxon>Bacillus</taxon>
        <taxon>Bacillus cereus group</taxon>
    </lineage>
</organism>
<evidence type="ECO:0000313" key="2">
    <source>
        <dbReference type="EMBL" id="KZD63305.1"/>
    </source>
</evidence>
<dbReference type="Proteomes" id="UP000076482">
    <property type="component" value="Unassembled WGS sequence"/>
</dbReference>
<feature type="domain" description="Sulfatase-modifying factor enzyme-like" evidence="1">
    <location>
        <begin position="34"/>
        <end position="185"/>
    </location>
</feature>
<dbReference type="Gene3D" id="3.90.1580.10">
    <property type="entry name" value="paralog of FGE (formylglycine-generating enzyme)"/>
    <property type="match status" value="1"/>
</dbReference>
<dbReference type="SUPFAM" id="SSF56436">
    <property type="entry name" value="C-type lectin-like"/>
    <property type="match status" value="1"/>
</dbReference>
<evidence type="ECO:0000259" key="1">
    <source>
        <dbReference type="Pfam" id="PF03781"/>
    </source>
</evidence>
<dbReference type="EMBL" id="LJKE01000058">
    <property type="protein sequence ID" value="KZD63305.1"/>
    <property type="molecule type" value="Genomic_DNA"/>
</dbReference>
<reference evidence="2 3" key="1">
    <citation type="submission" date="2015-09" db="EMBL/GenBank/DDBJ databases">
        <title>Bacillus cereus food isolates.</title>
        <authorList>
            <person name="Boekhorst J."/>
        </authorList>
    </citation>
    <scope>NUCLEOTIDE SEQUENCE [LARGE SCALE GENOMIC DNA]</scope>
    <source>
        <strain evidence="2 3">B4088</strain>
    </source>
</reference>
<name>A0A136C534_BACCE</name>
<dbReference type="PANTHER" id="PTHR23150:SF19">
    <property type="entry name" value="FORMYLGLYCINE-GENERATING ENZYME"/>
    <property type="match status" value="1"/>
</dbReference>
<dbReference type="InterPro" id="IPR051043">
    <property type="entry name" value="Sulfatase_Mod_Factor_Kinase"/>
</dbReference>
<sequence length="194" mass="22331">MPFNNITNGSYYIINEYNPALPIYYNYKKEIYQIKAGYEEHPVVGISWNGAHFIADLLGGRLPFEKEWEYCATGGNLNYKYPWGNECPTIEKANYGEFVGVTTPIKSYPPNEWGLYDMAGNAEEWCMDDYYPHSPYLGITDINLSLEKTVKGGGWNKGIDFLNCKARRGKWSRIGTVGIGFRVVWDYKEKEWGK</sequence>
<dbReference type="Pfam" id="PF03781">
    <property type="entry name" value="FGE-sulfatase"/>
    <property type="match status" value="1"/>
</dbReference>
<dbReference type="AlphaFoldDB" id="A0A136C534"/>
<protein>
    <recommendedName>
        <fullName evidence="1">Sulfatase-modifying factor enzyme-like domain-containing protein</fullName>
    </recommendedName>
</protein>
<evidence type="ECO:0000313" key="3">
    <source>
        <dbReference type="Proteomes" id="UP000076482"/>
    </source>
</evidence>
<accession>A0A136C534</accession>